<proteinExistence type="predicted"/>
<dbReference type="Proteomes" id="UP001198151">
    <property type="component" value="Unassembled WGS sequence"/>
</dbReference>
<sequence length="261" mass="28774">MNQAVKTIIKKDIKGITSNRSLFLSLLIVPLVLTVLLPCIFLFAVHFVPDDPDIRKLLDLLPRSAWSSSPELTISGLILNYIMPVFFLIIPIMASSVMAASSFVGEKEKHTLETLLYSPLTLGQIFRAKVLASFLMSMAVSLASFLVMLLFMELEAFFLMGSLLPLSASWLILLCMLSPAVSLIAVTLIVRGSARAQSMEESQQAAVFLILPLVLLVVGQFTGVLLVSQWLLLVLSLACALLAWILLRRAAARYTYEMVLK</sequence>
<feature type="transmembrane region" description="Helical" evidence="5">
    <location>
        <begin position="130"/>
        <end position="151"/>
    </location>
</feature>
<evidence type="ECO:0000313" key="8">
    <source>
        <dbReference type="Proteomes" id="UP001198151"/>
    </source>
</evidence>
<dbReference type="RefSeq" id="WP_227706521.1">
    <property type="nucleotide sequence ID" value="NZ_JAJEQX010000003.1"/>
</dbReference>
<name>A0ABS8FTK0_9FIRM</name>
<feature type="transmembrane region" description="Helical" evidence="5">
    <location>
        <begin position="171"/>
        <end position="193"/>
    </location>
</feature>
<evidence type="ECO:0000256" key="3">
    <source>
        <dbReference type="ARBA" id="ARBA00022989"/>
    </source>
</evidence>
<dbReference type="Pfam" id="PF01061">
    <property type="entry name" value="ABC2_membrane"/>
    <property type="match status" value="1"/>
</dbReference>
<organism evidence="7 8">
    <name type="scientific">Ruminococcus turbiniformis</name>
    <dbReference type="NCBI Taxonomy" id="2881258"/>
    <lineage>
        <taxon>Bacteria</taxon>
        <taxon>Bacillati</taxon>
        <taxon>Bacillota</taxon>
        <taxon>Clostridia</taxon>
        <taxon>Eubacteriales</taxon>
        <taxon>Oscillospiraceae</taxon>
        <taxon>Ruminococcus</taxon>
    </lineage>
</organism>
<evidence type="ECO:0000256" key="5">
    <source>
        <dbReference type="SAM" id="Phobius"/>
    </source>
</evidence>
<accession>A0ABS8FTK0</accession>
<keyword evidence="4 5" id="KW-0472">Membrane</keyword>
<evidence type="ECO:0000313" key="7">
    <source>
        <dbReference type="EMBL" id="MCC2253371.1"/>
    </source>
</evidence>
<evidence type="ECO:0000256" key="1">
    <source>
        <dbReference type="ARBA" id="ARBA00004141"/>
    </source>
</evidence>
<keyword evidence="8" id="KW-1185">Reference proteome</keyword>
<feature type="domain" description="ABC-2 type transporter transmembrane" evidence="6">
    <location>
        <begin position="4"/>
        <end position="216"/>
    </location>
</feature>
<keyword evidence="2 5" id="KW-0812">Transmembrane</keyword>
<dbReference type="EMBL" id="JAJEQX010000003">
    <property type="protein sequence ID" value="MCC2253371.1"/>
    <property type="molecule type" value="Genomic_DNA"/>
</dbReference>
<reference evidence="7 8" key="1">
    <citation type="submission" date="2021-10" db="EMBL/GenBank/DDBJ databases">
        <title>Anaerobic single-cell dispensing facilitates the cultivation of human gut bacteria.</title>
        <authorList>
            <person name="Afrizal A."/>
        </authorList>
    </citation>
    <scope>NUCLEOTIDE SEQUENCE [LARGE SCALE GENOMIC DNA]</scope>
    <source>
        <strain evidence="7 8">CLA-AA-H200</strain>
    </source>
</reference>
<gene>
    <name evidence="7" type="ORF">LKD70_02760</name>
</gene>
<evidence type="ECO:0000256" key="2">
    <source>
        <dbReference type="ARBA" id="ARBA00022692"/>
    </source>
</evidence>
<feature type="transmembrane region" description="Helical" evidence="5">
    <location>
        <begin position="230"/>
        <end position="247"/>
    </location>
</feature>
<comment type="caution">
    <text evidence="7">The sequence shown here is derived from an EMBL/GenBank/DDBJ whole genome shotgun (WGS) entry which is preliminary data.</text>
</comment>
<keyword evidence="3 5" id="KW-1133">Transmembrane helix</keyword>
<feature type="transmembrane region" description="Helical" evidence="5">
    <location>
        <begin position="205"/>
        <end position="224"/>
    </location>
</feature>
<feature type="transmembrane region" description="Helical" evidence="5">
    <location>
        <begin position="21"/>
        <end position="48"/>
    </location>
</feature>
<feature type="transmembrane region" description="Helical" evidence="5">
    <location>
        <begin position="78"/>
        <end position="100"/>
    </location>
</feature>
<evidence type="ECO:0000256" key="4">
    <source>
        <dbReference type="ARBA" id="ARBA00023136"/>
    </source>
</evidence>
<comment type="subcellular location">
    <subcellularLocation>
        <location evidence="1">Membrane</location>
        <topology evidence="1">Multi-pass membrane protein</topology>
    </subcellularLocation>
</comment>
<dbReference type="InterPro" id="IPR013525">
    <property type="entry name" value="ABC2_TM"/>
</dbReference>
<protein>
    <submittedName>
        <fullName evidence="7">ABC transporter permease</fullName>
    </submittedName>
</protein>
<evidence type="ECO:0000259" key="6">
    <source>
        <dbReference type="Pfam" id="PF01061"/>
    </source>
</evidence>